<evidence type="ECO:0000313" key="2">
    <source>
        <dbReference type="Proteomes" id="UP000825701"/>
    </source>
</evidence>
<reference evidence="1" key="1">
    <citation type="submission" date="2021-08" db="EMBL/GenBank/DDBJ databases">
        <authorList>
            <person name="Zhang H."/>
            <person name="Xu M."/>
            <person name="Yu Z."/>
            <person name="Yang L."/>
            <person name="Cai Y."/>
        </authorList>
    </citation>
    <scope>NUCLEOTIDE SEQUENCE</scope>
    <source>
        <strain evidence="1">CHL1</strain>
    </source>
</reference>
<dbReference type="Proteomes" id="UP000825701">
    <property type="component" value="Chromosome"/>
</dbReference>
<gene>
    <name evidence="1" type="ORF">K6K41_21135</name>
</gene>
<dbReference type="AlphaFoldDB" id="A0A9E6R6S1"/>
<proteinExistence type="predicted"/>
<sequence length="61" mass="6590">MTDASGAAIDYAKAIAEASAYLATRSGGGHEAARSRWGLWASLRPSEDLRYPVPELDPTRR</sequence>
<name>A0A9E6R6S1_9HYPH</name>
<evidence type="ECO:0000313" key="1">
    <source>
        <dbReference type="EMBL" id="QZN99275.1"/>
    </source>
</evidence>
<dbReference type="RefSeq" id="WP_261402324.1">
    <property type="nucleotide sequence ID" value="NZ_CP081869.1"/>
</dbReference>
<protein>
    <submittedName>
        <fullName evidence="1">Uncharacterized protein</fullName>
    </submittedName>
</protein>
<organism evidence="1 2">
    <name type="scientific">Chenggangzhangella methanolivorans</name>
    <dbReference type="NCBI Taxonomy" id="1437009"/>
    <lineage>
        <taxon>Bacteria</taxon>
        <taxon>Pseudomonadati</taxon>
        <taxon>Pseudomonadota</taxon>
        <taxon>Alphaproteobacteria</taxon>
        <taxon>Hyphomicrobiales</taxon>
        <taxon>Methylopilaceae</taxon>
        <taxon>Chenggangzhangella</taxon>
    </lineage>
</organism>
<accession>A0A9E6R6S1</accession>
<dbReference type="KEGG" id="cmet:K6K41_21135"/>
<dbReference type="EMBL" id="CP081869">
    <property type="protein sequence ID" value="QZN99275.1"/>
    <property type="molecule type" value="Genomic_DNA"/>
</dbReference>
<keyword evidence="2" id="KW-1185">Reference proteome</keyword>